<feature type="transmembrane region" description="Helical" evidence="10">
    <location>
        <begin position="37"/>
        <end position="53"/>
    </location>
</feature>
<dbReference type="InterPro" id="IPR001841">
    <property type="entry name" value="Znf_RING"/>
</dbReference>
<comment type="subcellular location">
    <subcellularLocation>
        <location evidence="1">Membrane</location>
        <topology evidence="1">Single-pass membrane protein</topology>
    </subcellularLocation>
</comment>
<dbReference type="InterPro" id="IPR013083">
    <property type="entry name" value="Znf_RING/FYVE/PHD"/>
</dbReference>
<feature type="domain" description="RING-type" evidence="11">
    <location>
        <begin position="311"/>
        <end position="352"/>
    </location>
</feature>
<dbReference type="SUPFAM" id="SSF52025">
    <property type="entry name" value="PA domain"/>
    <property type="match status" value="1"/>
</dbReference>
<evidence type="ECO:0000256" key="2">
    <source>
        <dbReference type="ARBA" id="ARBA00022692"/>
    </source>
</evidence>
<evidence type="ECO:0000256" key="7">
    <source>
        <dbReference type="ARBA" id="ARBA00023136"/>
    </source>
</evidence>
<name>A0ABM0ZUX5_APLCA</name>
<evidence type="ECO:0000313" key="12">
    <source>
        <dbReference type="Proteomes" id="UP000694888"/>
    </source>
</evidence>
<feature type="transmembrane region" description="Helical" evidence="10">
    <location>
        <begin position="242"/>
        <end position="265"/>
    </location>
</feature>
<evidence type="ECO:0000256" key="4">
    <source>
        <dbReference type="ARBA" id="ARBA00022771"/>
    </source>
</evidence>
<feature type="compositionally biased region" description="Basic and acidic residues" evidence="9">
    <location>
        <begin position="486"/>
        <end position="510"/>
    </location>
</feature>
<evidence type="ECO:0000313" key="13">
    <source>
        <dbReference type="RefSeq" id="XP_012934961.1"/>
    </source>
</evidence>
<evidence type="ECO:0000259" key="11">
    <source>
        <dbReference type="PROSITE" id="PS50089"/>
    </source>
</evidence>
<evidence type="ECO:0000256" key="1">
    <source>
        <dbReference type="ARBA" id="ARBA00004167"/>
    </source>
</evidence>
<feature type="region of interest" description="Disordered" evidence="9">
    <location>
        <begin position="457"/>
        <end position="612"/>
    </location>
</feature>
<dbReference type="RefSeq" id="XP_012934961.1">
    <property type="nucleotide sequence ID" value="XM_013079507.2"/>
</dbReference>
<dbReference type="InterPro" id="IPR046450">
    <property type="entry name" value="PA_dom_sf"/>
</dbReference>
<accession>A0ABM0ZUX5</accession>
<feature type="region of interest" description="Disordered" evidence="9">
    <location>
        <begin position="368"/>
        <end position="397"/>
    </location>
</feature>
<keyword evidence="5" id="KW-0862">Zinc</keyword>
<dbReference type="Pfam" id="PF02225">
    <property type="entry name" value="PA"/>
    <property type="match status" value="1"/>
</dbReference>
<evidence type="ECO:0000256" key="5">
    <source>
        <dbReference type="ARBA" id="ARBA00022833"/>
    </source>
</evidence>
<evidence type="ECO:0000256" key="9">
    <source>
        <dbReference type="SAM" id="MobiDB-lite"/>
    </source>
</evidence>
<feature type="compositionally biased region" description="Low complexity" evidence="9">
    <location>
        <begin position="462"/>
        <end position="485"/>
    </location>
</feature>
<evidence type="ECO:0000256" key="8">
    <source>
        <dbReference type="PROSITE-ProRule" id="PRU00175"/>
    </source>
</evidence>
<gene>
    <name evidence="13" type="primary">LOC101854003</name>
</gene>
<dbReference type="Gene3D" id="3.30.40.10">
    <property type="entry name" value="Zinc/RING finger domain, C3HC4 (zinc finger)"/>
    <property type="match status" value="1"/>
</dbReference>
<evidence type="ECO:0000256" key="10">
    <source>
        <dbReference type="SAM" id="Phobius"/>
    </source>
</evidence>
<keyword evidence="3" id="KW-0479">Metal-binding</keyword>
<dbReference type="Proteomes" id="UP000694888">
    <property type="component" value="Unplaced"/>
</dbReference>
<dbReference type="PROSITE" id="PS50089">
    <property type="entry name" value="ZF_RING_2"/>
    <property type="match status" value="1"/>
</dbReference>
<dbReference type="Pfam" id="PF13639">
    <property type="entry name" value="zf-RING_2"/>
    <property type="match status" value="1"/>
</dbReference>
<dbReference type="CDD" id="cd16668">
    <property type="entry name" value="RING-H2_RNF130-like"/>
    <property type="match status" value="1"/>
</dbReference>
<dbReference type="SMART" id="SM00184">
    <property type="entry name" value="RING"/>
    <property type="match status" value="1"/>
</dbReference>
<keyword evidence="2 10" id="KW-0812">Transmembrane</keyword>
<dbReference type="Gene3D" id="3.50.30.30">
    <property type="match status" value="1"/>
</dbReference>
<protein>
    <submittedName>
        <fullName evidence="13">RING finger protein 150</fullName>
    </submittedName>
</protein>
<keyword evidence="6 10" id="KW-1133">Transmembrane helix</keyword>
<dbReference type="PANTHER" id="PTHR46539">
    <property type="entry name" value="E3 UBIQUITIN-PROTEIN LIGASE ATL42"/>
    <property type="match status" value="1"/>
</dbReference>
<dbReference type="PANTHER" id="PTHR46539:SF23">
    <property type="entry name" value="RING-TYPE DOMAIN-CONTAINING PROTEIN"/>
    <property type="match status" value="1"/>
</dbReference>
<evidence type="ECO:0000256" key="6">
    <source>
        <dbReference type="ARBA" id="ARBA00022989"/>
    </source>
</evidence>
<keyword evidence="12" id="KW-1185">Reference proteome</keyword>
<evidence type="ECO:0000256" key="3">
    <source>
        <dbReference type="ARBA" id="ARBA00022723"/>
    </source>
</evidence>
<sequence length="612" mass="67146">MDFRRHLSSLVQFSSSGMGSSILSRWWIDLCISKERATFIFIFVFAAVIPFAYCDDPHILQASHDEPTIFHHAKINITFRDRDNQETSSVFRGKFGINSEVHSVSGRLMHSLSFPIRGWKGSSTKPNHYGCTKYVNSKFPSGKWIALVERGECVFTKKIQVATHDHNASAIVIYNNASDGESDETIMDHLETDSISVFIGRKDGLRIAELVDSGITVDMNIIPDGEGRYPPLLPNGISKTSVLFVSISFIVLMIISLAWLLFYYIQRFRYSHAKERLARRLACAAKKAIAKTPQKTVKTGDKELEGDFDQCAVCIEPYKPQDVIRILPCRHVFHKSCVDPWLLDQRTCPMCKMDILRAFGMQIGGSQESVHADPELGPTSHPVTEEPEVSSSVDEGQSEEVKVLLVPHTCLHYHVDGNAGEGRGGGLTSSSAIEEEEEASASSHLIGAAAGGCEIRQFPPASSSSSSSSLLSSPKPLGKSSSSSSRAEKVDEDHDEQEMKALIRSDHEDSNMMEEAAAGGKEEEEESLERQCRPRAGSPSYDTTLICGDEEDSGRHRRSPSSGSMRKTKTAEDIALEGVHGSLSSLGGKQPAVGFQGRTITDEQIGTAESEA</sequence>
<dbReference type="InterPro" id="IPR003137">
    <property type="entry name" value="PA_domain"/>
</dbReference>
<dbReference type="SUPFAM" id="SSF57850">
    <property type="entry name" value="RING/U-box"/>
    <property type="match status" value="1"/>
</dbReference>
<feature type="region of interest" description="Disordered" evidence="9">
    <location>
        <begin position="415"/>
        <end position="444"/>
    </location>
</feature>
<organism evidence="12 13">
    <name type="scientific">Aplysia californica</name>
    <name type="common">California sea hare</name>
    <dbReference type="NCBI Taxonomy" id="6500"/>
    <lineage>
        <taxon>Eukaryota</taxon>
        <taxon>Metazoa</taxon>
        <taxon>Spiralia</taxon>
        <taxon>Lophotrochozoa</taxon>
        <taxon>Mollusca</taxon>
        <taxon>Gastropoda</taxon>
        <taxon>Heterobranchia</taxon>
        <taxon>Euthyneura</taxon>
        <taxon>Tectipleura</taxon>
        <taxon>Aplysiida</taxon>
        <taxon>Aplysioidea</taxon>
        <taxon>Aplysiidae</taxon>
        <taxon>Aplysia</taxon>
    </lineage>
</organism>
<keyword evidence="7 10" id="KW-0472">Membrane</keyword>
<keyword evidence="4 8" id="KW-0863">Zinc-finger</keyword>
<dbReference type="GeneID" id="101854003"/>
<reference evidence="13" key="1">
    <citation type="submission" date="2025-08" db="UniProtKB">
        <authorList>
            <consortium name="RefSeq"/>
        </authorList>
    </citation>
    <scope>IDENTIFICATION</scope>
</reference>
<proteinExistence type="predicted"/>